<gene>
    <name evidence="8" type="primary">tilS</name>
    <name evidence="10" type="ORF">SAMN02745243_02419</name>
</gene>
<proteinExistence type="inferred from homology"/>
<dbReference type="PANTHER" id="PTHR43033:SF1">
    <property type="entry name" value="TRNA(ILE)-LYSIDINE SYNTHASE-RELATED"/>
    <property type="match status" value="1"/>
</dbReference>
<keyword evidence="6 8" id="KW-0067">ATP-binding</keyword>
<dbReference type="CDD" id="cd01992">
    <property type="entry name" value="TilS_N"/>
    <property type="match status" value="1"/>
</dbReference>
<dbReference type="SMART" id="SM00977">
    <property type="entry name" value="TilS_C"/>
    <property type="match status" value="1"/>
</dbReference>
<dbReference type="Pfam" id="PF11734">
    <property type="entry name" value="TilS_C"/>
    <property type="match status" value="1"/>
</dbReference>
<dbReference type="InterPro" id="IPR012796">
    <property type="entry name" value="Lysidine-tRNA-synth_C"/>
</dbReference>
<organism evidence="10 11">
    <name type="scientific">Hespellia stercorisuis DSM 15480</name>
    <dbReference type="NCBI Taxonomy" id="1121950"/>
    <lineage>
        <taxon>Bacteria</taxon>
        <taxon>Bacillati</taxon>
        <taxon>Bacillota</taxon>
        <taxon>Clostridia</taxon>
        <taxon>Lachnospirales</taxon>
        <taxon>Lachnospiraceae</taxon>
        <taxon>Hespellia</taxon>
    </lineage>
</organism>
<dbReference type="HAMAP" id="MF_01161">
    <property type="entry name" value="tRNA_Ile_lys_synt"/>
    <property type="match status" value="1"/>
</dbReference>
<dbReference type="GO" id="GO:0005524">
    <property type="term" value="F:ATP binding"/>
    <property type="evidence" value="ECO:0007669"/>
    <property type="project" value="UniProtKB-UniRule"/>
</dbReference>
<comment type="function">
    <text evidence="8">Ligates lysine onto the cytidine present at position 34 of the AUA codon-specific tRNA(Ile) that contains the anticodon CAU, in an ATP-dependent manner. Cytidine is converted to lysidine, thus changing the amino acid specificity of the tRNA from methionine to isoleucine.</text>
</comment>
<comment type="catalytic activity">
    <reaction evidence="7 8">
        <text>cytidine(34) in tRNA(Ile2) + L-lysine + ATP = lysidine(34) in tRNA(Ile2) + AMP + diphosphate + H(+)</text>
        <dbReference type="Rhea" id="RHEA:43744"/>
        <dbReference type="Rhea" id="RHEA-COMP:10625"/>
        <dbReference type="Rhea" id="RHEA-COMP:10670"/>
        <dbReference type="ChEBI" id="CHEBI:15378"/>
        <dbReference type="ChEBI" id="CHEBI:30616"/>
        <dbReference type="ChEBI" id="CHEBI:32551"/>
        <dbReference type="ChEBI" id="CHEBI:33019"/>
        <dbReference type="ChEBI" id="CHEBI:82748"/>
        <dbReference type="ChEBI" id="CHEBI:83665"/>
        <dbReference type="ChEBI" id="CHEBI:456215"/>
        <dbReference type="EC" id="6.3.4.19"/>
    </reaction>
</comment>
<dbReference type="InterPro" id="IPR011063">
    <property type="entry name" value="TilS/TtcA_N"/>
</dbReference>
<accession>A0A1M6QGM0</accession>
<keyword evidence="11" id="KW-1185">Reference proteome</keyword>
<keyword evidence="5 8" id="KW-0547">Nucleotide-binding</keyword>
<evidence type="ECO:0000256" key="2">
    <source>
        <dbReference type="ARBA" id="ARBA00022490"/>
    </source>
</evidence>
<dbReference type="SUPFAM" id="SSF52402">
    <property type="entry name" value="Adenine nucleotide alpha hydrolases-like"/>
    <property type="match status" value="1"/>
</dbReference>
<dbReference type="InterPro" id="IPR012094">
    <property type="entry name" value="tRNA_Ile_lys_synt"/>
</dbReference>
<feature type="binding site" evidence="8">
    <location>
        <begin position="6"/>
        <end position="11"/>
    </location>
    <ligand>
        <name>ATP</name>
        <dbReference type="ChEBI" id="CHEBI:30616"/>
    </ligand>
</feature>
<keyword evidence="3 8" id="KW-0436">Ligase</keyword>
<sequence>MIVGVSGGVDSVCLFFVLLELQKEYSFEMIVVHVNHQLRAQAADEDEQFVEMLCKEHRVLCVSRQIDVRKVAEKSGCSLEEAGRNVRRSAFAQVRQEYGGTKVVMAHHKNDNAETLLMNLARGTGLRGMGGMSPVRGSVIRPLLCVERREIMEYARSRLIAYRTDESNISDDYTRNRVRNHVLPFFEEHVNRQSVEHINAAMSQMREIQRYMEDQVNLAFAQCVADRGAENPGKGGMELLIRKSEYEKQAEVIGRMILIRCISQVAQKERDITRIHIRAVRELFDRQVGRSLDLPYGLLAVRDYEGVVIRRRSARSEPGIEPVELQIPGVTTIPDLGVTINCTILENREDFSVNQIPQKTYTKWFDYDIMSTSEAPCSHEWRKAKGDHDSCKAASSTESANHDIMSTSEAPCLHEWRKAKGDHDIIKDKLTVRTRQTGDYISIDKNGGTQKLKSYFINNKIPGEVRDTLLLIAQNNQIHWIPGYRMGIDCQINEYTKKVLQIKVEQDGGNWYGRDN</sequence>
<evidence type="ECO:0000259" key="9">
    <source>
        <dbReference type="SMART" id="SM00977"/>
    </source>
</evidence>
<evidence type="ECO:0000256" key="3">
    <source>
        <dbReference type="ARBA" id="ARBA00022598"/>
    </source>
</evidence>
<comment type="domain">
    <text evidence="8">The N-terminal region contains the highly conserved SGGXDS motif, predicted to be a P-loop motif involved in ATP binding.</text>
</comment>
<dbReference type="GO" id="GO:0005737">
    <property type="term" value="C:cytoplasm"/>
    <property type="evidence" value="ECO:0007669"/>
    <property type="project" value="UniProtKB-SubCell"/>
</dbReference>
<dbReference type="Pfam" id="PF01171">
    <property type="entry name" value="ATP_bind_3"/>
    <property type="match status" value="1"/>
</dbReference>
<protein>
    <recommendedName>
        <fullName evidence="8">tRNA(Ile)-lysidine synthase</fullName>
        <ecNumber evidence="8">6.3.4.19</ecNumber>
    </recommendedName>
    <alternativeName>
        <fullName evidence="8">tRNA(Ile)-2-lysyl-cytidine synthase</fullName>
    </alternativeName>
    <alternativeName>
        <fullName evidence="8">tRNA(Ile)-lysidine synthetase</fullName>
    </alternativeName>
</protein>
<evidence type="ECO:0000256" key="4">
    <source>
        <dbReference type="ARBA" id="ARBA00022694"/>
    </source>
</evidence>
<dbReference type="InterPro" id="IPR014729">
    <property type="entry name" value="Rossmann-like_a/b/a_fold"/>
</dbReference>
<comment type="similarity">
    <text evidence="8">Belongs to the tRNA(Ile)-lysidine synthase family.</text>
</comment>
<dbReference type="SUPFAM" id="SSF56037">
    <property type="entry name" value="PheT/TilS domain"/>
    <property type="match status" value="1"/>
</dbReference>
<evidence type="ECO:0000313" key="10">
    <source>
        <dbReference type="EMBL" id="SHK19371.1"/>
    </source>
</evidence>
<keyword evidence="2 8" id="KW-0963">Cytoplasm</keyword>
<dbReference type="PANTHER" id="PTHR43033">
    <property type="entry name" value="TRNA(ILE)-LYSIDINE SYNTHASE-RELATED"/>
    <property type="match status" value="1"/>
</dbReference>
<dbReference type="EMBL" id="FQZY01000034">
    <property type="protein sequence ID" value="SHK19371.1"/>
    <property type="molecule type" value="Genomic_DNA"/>
</dbReference>
<name>A0A1M6QGM0_9FIRM</name>
<evidence type="ECO:0000256" key="6">
    <source>
        <dbReference type="ARBA" id="ARBA00022840"/>
    </source>
</evidence>
<dbReference type="EC" id="6.3.4.19" evidence="8"/>
<dbReference type="Gene3D" id="3.40.50.620">
    <property type="entry name" value="HUPs"/>
    <property type="match status" value="1"/>
</dbReference>
<evidence type="ECO:0000256" key="1">
    <source>
        <dbReference type="ARBA" id="ARBA00004496"/>
    </source>
</evidence>
<keyword evidence="4 8" id="KW-0819">tRNA processing</keyword>
<dbReference type="GO" id="GO:0006400">
    <property type="term" value="P:tRNA modification"/>
    <property type="evidence" value="ECO:0007669"/>
    <property type="project" value="UniProtKB-UniRule"/>
</dbReference>
<reference evidence="10 11" key="1">
    <citation type="submission" date="2016-11" db="EMBL/GenBank/DDBJ databases">
        <authorList>
            <person name="Jaros S."/>
            <person name="Januszkiewicz K."/>
            <person name="Wedrychowicz H."/>
        </authorList>
    </citation>
    <scope>NUCLEOTIDE SEQUENCE [LARGE SCALE GENOMIC DNA]</scope>
    <source>
        <strain evidence="10 11">DSM 15480</strain>
    </source>
</reference>
<dbReference type="Proteomes" id="UP000184301">
    <property type="component" value="Unassembled WGS sequence"/>
</dbReference>
<dbReference type="NCBIfam" id="TIGR02433">
    <property type="entry name" value="lysidine_TilS_C"/>
    <property type="match status" value="1"/>
</dbReference>
<evidence type="ECO:0000256" key="8">
    <source>
        <dbReference type="HAMAP-Rule" id="MF_01161"/>
    </source>
</evidence>
<evidence type="ECO:0000256" key="5">
    <source>
        <dbReference type="ARBA" id="ARBA00022741"/>
    </source>
</evidence>
<evidence type="ECO:0000313" key="11">
    <source>
        <dbReference type="Proteomes" id="UP000184301"/>
    </source>
</evidence>
<evidence type="ECO:0000256" key="7">
    <source>
        <dbReference type="ARBA" id="ARBA00048539"/>
    </source>
</evidence>
<feature type="domain" description="Lysidine-tRNA(Ile) synthetase C-terminal" evidence="9">
    <location>
        <begin position="430"/>
        <end position="502"/>
    </location>
</feature>
<dbReference type="NCBIfam" id="TIGR02432">
    <property type="entry name" value="lysidine_TilS_N"/>
    <property type="match status" value="1"/>
</dbReference>
<comment type="subcellular location">
    <subcellularLocation>
        <location evidence="1 8">Cytoplasm</location>
    </subcellularLocation>
</comment>
<dbReference type="GO" id="GO:0032267">
    <property type="term" value="F:tRNA(Ile)-lysidine synthase activity"/>
    <property type="evidence" value="ECO:0007669"/>
    <property type="project" value="UniProtKB-EC"/>
</dbReference>
<dbReference type="InterPro" id="IPR012795">
    <property type="entry name" value="tRNA_Ile_lys_synt_N"/>
</dbReference>
<dbReference type="STRING" id="1121950.SAMN02745243_02419"/>
<dbReference type="AlphaFoldDB" id="A0A1M6QGM0"/>